<dbReference type="InterPro" id="IPR013785">
    <property type="entry name" value="Aldolase_TIM"/>
</dbReference>
<name>A0A4Q1C5P5_9BACT</name>
<keyword evidence="1" id="KW-0704">Schiff base</keyword>
<sequence>MNPSRMAQMTALGADWWNDSGIPSELGEAVALGAVGGTSNPVIVSQAAKANPQLCLPILERLMRHHPHDTEDDLAWKMIQELGQASAKQLLPVYEATKGMKGFLSMQVNPKFYPNKDLMVAQAIQLAALAPNIAIKAPANDVGIAAMEEMTARGIRVNATVSFSVAQALAVSAALERGLKRAKAAGLNADAIRPYITIMIGRVDDQLKRVAEAEKIATAPGALDWAGIAVFKHAHQLFKASGRPGTLLAAAYRHEGHWSQIIGREVLQTVPYTWWTKFNVSATAPRLTIDEPVDGAILAELRAKFPDFIKAHDADGMPPAEFVRYGATVHTLNQFLGGYADLVAFVRAAMVR</sequence>
<evidence type="ECO:0000256" key="1">
    <source>
        <dbReference type="ARBA" id="ARBA00023270"/>
    </source>
</evidence>
<gene>
    <name evidence="2" type="ORF">ESB00_18995</name>
</gene>
<evidence type="ECO:0000313" key="2">
    <source>
        <dbReference type="EMBL" id="RXK53774.1"/>
    </source>
</evidence>
<evidence type="ECO:0000313" key="3">
    <source>
        <dbReference type="Proteomes" id="UP000290218"/>
    </source>
</evidence>
<protein>
    <submittedName>
        <fullName evidence="2">Transaldolase</fullName>
    </submittedName>
</protein>
<proteinExistence type="predicted"/>
<dbReference type="Proteomes" id="UP000290218">
    <property type="component" value="Unassembled WGS sequence"/>
</dbReference>
<keyword evidence="3" id="KW-1185">Reference proteome</keyword>
<dbReference type="RefSeq" id="WP_129049796.1">
    <property type="nucleotide sequence ID" value="NZ_SDHX01000002.1"/>
</dbReference>
<reference evidence="2 3" key="1">
    <citation type="submission" date="2019-01" db="EMBL/GenBank/DDBJ databases">
        <title>Lacunisphaera sp. strain TWA-58.</title>
        <authorList>
            <person name="Chen W.-M."/>
        </authorList>
    </citation>
    <scope>NUCLEOTIDE SEQUENCE [LARGE SCALE GENOMIC DNA]</scope>
    <source>
        <strain evidence="2 3">TWA-58</strain>
    </source>
</reference>
<dbReference type="EMBL" id="SDHX01000002">
    <property type="protein sequence ID" value="RXK53774.1"/>
    <property type="molecule type" value="Genomic_DNA"/>
</dbReference>
<dbReference type="AlphaFoldDB" id="A0A4Q1C5P5"/>
<dbReference type="Gene3D" id="3.20.20.70">
    <property type="entry name" value="Aldolase class I"/>
    <property type="match status" value="1"/>
</dbReference>
<dbReference type="InterPro" id="IPR001585">
    <property type="entry name" value="TAL/FSA"/>
</dbReference>
<dbReference type="SUPFAM" id="SSF51569">
    <property type="entry name" value="Aldolase"/>
    <property type="match status" value="1"/>
</dbReference>
<dbReference type="OrthoDB" id="9809101at2"/>
<organism evidence="2 3">
    <name type="scientific">Oleiharenicola lentus</name>
    <dbReference type="NCBI Taxonomy" id="2508720"/>
    <lineage>
        <taxon>Bacteria</taxon>
        <taxon>Pseudomonadati</taxon>
        <taxon>Verrucomicrobiota</taxon>
        <taxon>Opitutia</taxon>
        <taxon>Opitutales</taxon>
        <taxon>Opitutaceae</taxon>
        <taxon>Oleiharenicola</taxon>
    </lineage>
</organism>
<accession>A0A4Q1C5P5</accession>
<dbReference type="Pfam" id="PF00923">
    <property type="entry name" value="TAL_FSA"/>
    <property type="match status" value="1"/>
</dbReference>
<dbReference type="GO" id="GO:0005975">
    <property type="term" value="P:carbohydrate metabolic process"/>
    <property type="evidence" value="ECO:0007669"/>
    <property type="project" value="InterPro"/>
</dbReference>
<dbReference type="PANTHER" id="PTHR10683">
    <property type="entry name" value="TRANSALDOLASE"/>
    <property type="match status" value="1"/>
</dbReference>
<comment type="caution">
    <text evidence="2">The sequence shown here is derived from an EMBL/GenBank/DDBJ whole genome shotgun (WGS) entry which is preliminary data.</text>
</comment>